<keyword evidence="2 5" id="KW-0808">Transferase</keyword>
<evidence type="ECO:0000313" key="6">
    <source>
        <dbReference type="Proteomes" id="UP000190092"/>
    </source>
</evidence>
<dbReference type="OrthoDB" id="9805585at2"/>
<proteinExistence type="predicted"/>
<keyword evidence="4" id="KW-0694">RNA-binding</keyword>
<sequence length="208" mass="22646">MTMTERTRASRTLLRGSTWISGFAFLRSWWRAPAAVGLPLTSSPWTARRLAKAVLEAGRSDGPIVELGAGTGAVTGALLALGCLPQDVVVVERDAELCRVLKKRFHGLQVLHGDALHLGGLLRDVGIASVRAVLSGLPMRAIPAELAARCYAQAFELMPDGGAIIQYTYGLRAPVDPTASEHRFKASFVGREWRNFPPMGIWKYRPLQ</sequence>
<dbReference type="InterPro" id="IPR001737">
    <property type="entry name" value="KsgA/Erm"/>
</dbReference>
<dbReference type="STRING" id="225324.SAMN02745126_04712"/>
<dbReference type="AlphaFoldDB" id="A0A1T4SHR8"/>
<dbReference type="Proteomes" id="UP000190092">
    <property type="component" value="Unassembled WGS sequence"/>
</dbReference>
<dbReference type="Gene3D" id="3.40.50.150">
    <property type="entry name" value="Vaccinia Virus protein VP39"/>
    <property type="match status" value="1"/>
</dbReference>
<dbReference type="GO" id="GO:0003723">
    <property type="term" value="F:RNA binding"/>
    <property type="evidence" value="ECO:0007669"/>
    <property type="project" value="UniProtKB-KW"/>
</dbReference>
<keyword evidence="3" id="KW-0949">S-adenosyl-L-methionine</keyword>
<protein>
    <submittedName>
        <fullName evidence="5">Phosphatidylethanolamine/phosphatidyl-N-methylethanolamine N-methyltransferase</fullName>
    </submittedName>
</protein>
<accession>A0A1T4SHR8</accession>
<dbReference type="EMBL" id="FUWJ01000008">
    <property type="protein sequence ID" value="SKA27850.1"/>
    <property type="molecule type" value="Genomic_DNA"/>
</dbReference>
<dbReference type="SUPFAM" id="SSF53335">
    <property type="entry name" value="S-adenosyl-L-methionine-dependent methyltransferases"/>
    <property type="match status" value="1"/>
</dbReference>
<keyword evidence="1 5" id="KW-0489">Methyltransferase</keyword>
<name>A0A1T4SHR8_9HYPH</name>
<reference evidence="6" key="1">
    <citation type="submission" date="2017-02" db="EMBL/GenBank/DDBJ databases">
        <authorList>
            <person name="Varghese N."/>
            <person name="Submissions S."/>
        </authorList>
    </citation>
    <scope>NUCLEOTIDE SEQUENCE [LARGE SCALE GENOMIC DNA]</scope>
    <source>
        <strain evidence="6">ATCC 27094</strain>
    </source>
</reference>
<gene>
    <name evidence="5" type="ORF">SAMN02745126_04712</name>
</gene>
<evidence type="ECO:0000256" key="3">
    <source>
        <dbReference type="ARBA" id="ARBA00022691"/>
    </source>
</evidence>
<keyword evidence="6" id="KW-1185">Reference proteome</keyword>
<evidence type="ECO:0000256" key="2">
    <source>
        <dbReference type="ARBA" id="ARBA00022679"/>
    </source>
</evidence>
<evidence type="ECO:0000256" key="4">
    <source>
        <dbReference type="ARBA" id="ARBA00022884"/>
    </source>
</evidence>
<dbReference type="CDD" id="cd02440">
    <property type="entry name" value="AdoMet_MTases"/>
    <property type="match status" value="1"/>
</dbReference>
<dbReference type="GO" id="GO:0000179">
    <property type="term" value="F:rRNA (adenine-N6,N6-)-dimethyltransferase activity"/>
    <property type="evidence" value="ECO:0007669"/>
    <property type="project" value="InterPro"/>
</dbReference>
<dbReference type="Pfam" id="PF00398">
    <property type="entry name" value="RrnaAD"/>
    <property type="match status" value="1"/>
</dbReference>
<dbReference type="PROSITE" id="PS01131">
    <property type="entry name" value="RRNA_A_DIMETH"/>
    <property type="match status" value="1"/>
</dbReference>
<organism evidence="5 6">
    <name type="scientific">Enhydrobacter aerosaccus</name>
    <dbReference type="NCBI Taxonomy" id="225324"/>
    <lineage>
        <taxon>Bacteria</taxon>
        <taxon>Pseudomonadati</taxon>
        <taxon>Pseudomonadota</taxon>
        <taxon>Alphaproteobacteria</taxon>
        <taxon>Hyphomicrobiales</taxon>
        <taxon>Enhydrobacter</taxon>
    </lineage>
</organism>
<dbReference type="InterPro" id="IPR020596">
    <property type="entry name" value="rRNA_Ade_Mease_Trfase_CS"/>
</dbReference>
<dbReference type="InterPro" id="IPR029063">
    <property type="entry name" value="SAM-dependent_MTases_sf"/>
</dbReference>
<evidence type="ECO:0000256" key="1">
    <source>
        <dbReference type="ARBA" id="ARBA00022603"/>
    </source>
</evidence>
<evidence type="ECO:0000313" key="5">
    <source>
        <dbReference type="EMBL" id="SKA27850.1"/>
    </source>
</evidence>